<proteinExistence type="predicted"/>
<name>A0A1D2N9A9_ORCCI</name>
<dbReference type="EMBL" id="LJIJ01000137">
    <property type="protein sequence ID" value="ODN01831.1"/>
    <property type="molecule type" value="Genomic_DNA"/>
</dbReference>
<protein>
    <submittedName>
        <fullName evidence="3">Uncharacterized protein</fullName>
    </submittedName>
</protein>
<feature type="region of interest" description="Disordered" evidence="1">
    <location>
        <begin position="210"/>
        <end position="232"/>
    </location>
</feature>
<reference evidence="3 4" key="1">
    <citation type="journal article" date="2016" name="Genome Biol. Evol.">
        <title>Gene Family Evolution Reflects Adaptation to Soil Environmental Stressors in the Genome of the Collembolan Orchesella cincta.</title>
        <authorList>
            <person name="Faddeeva-Vakhrusheva A."/>
            <person name="Derks M.F."/>
            <person name="Anvar S.Y."/>
            <person name="Agamennone V."/>
            <person name="Suring W."/>
            <person name="Smit S."/>
            <person name="van Straalen N.M."/>
            <person name="Roelofs D."/>
        </authorList>
    </citation>
    <scope>NUCLEOTIDE SEQUENCE [LARGE SCALE GENOMIC DNA]</scope>
    <source>
        <tissue evidence="3">Mixed pool</tissue>
    </source>
</reference>
<sequence>MAKSSSVAILLLTFTSALAWSVVLDKSSDITDTMWKIKGYSMYLEDGNALRGPIHQYLPDEFQYPKFALSKGIWAIVPSKNDCDVFQTDSFENFSSEEDTDSGMNSNFSSTSTPRSTPLCNTSASASFQCKTSAQLMASVKVRYNFGGNATLRITGARGHPYEEFAEGKQMDDWVETSVPLDGRQMTVEAIVNQDGAYVLIDSITVEIGGASTTPRTTTTTTTEKPQPPTSGQQMLLTYSVGFLTVLALGICKMI</sequence>
<accession>A0A1D2N9A9</accession>
<feature type="compositionally biased region" description="Polar residues" evidence="1">
    <location>
        <begin position="102"/>
        <end position="116"/>
    </location>
</feature>
<dbReference type="Proteomes" id="UP000094527">
    <property type="component" value="Unassembled WGS sequence"/>
</dbReference>
<evidence type="ECO:0000256" key="1">
    <source>
        <dbReference type="SAM" id="MobiDB-lite"/>
    </source>
</evidence>
<organism evidence="3 4">
    <name type="scientific">Orchesella cincta</name>
    <name type="common">Springtail</name>
    <name type="synonym">Podura cincta</name>
    <dbReference type="NCBI Taxonomy" id="48709"/>
    <lineage>
        <taxon>Eukaryota</taxon>
        <taxon>Metazoa</taxon>
        <taxon>Ecdysozoa</taxon>
        <taxon>Arthropoda</taxon>
        <taxon>Hexapoda</taxon>
        <taxon>Collembola</taxon>
        <taxon>Entomobryomorpha</taxon>
        <taxon>Entomobryoidea</taxon>
        <taxon>Orchesellidae</taxon>
        <taxon>Orchesellinae</taxon>
        <taxon>Orchesella</taxon>
    </lineage>
</organism>
<gene>
    <name evidence="3" type="ORF">Ocin01_04833</name>
</gene>
<evidence type="ECO:0000313" key="4">
    <source>
        <dbReference type="Proteomes" id="UP000094527"/>
    </source>
</evidence>
<keyword evidence="4" id="KW-1185">Reference proteome</keyword>
<evidence type="ECO:0000313" key="3">
    <source>
        <dbReference type="EMBL" id="ODN01831.1"/>
    </source>
</evidence>
<feature type="region of interest" description="Disordered" evidence="1">
    <location>
        <begin position="94"/>
        <end position="116"/>
    </location>
</feature>
<dbReference type="AlphaFoldDB" id="A0A1D2N9A9"/>
<comment type="caution">
    <text evidence="3">The sequence shown here is derived from an EMBL/GenBank/DDBJ whole genome shotgun (WGS) entry which is preliminary data.</text>
</comment>
<feature type="chain" id="PRO_5008905245" evidence="2">
    <location>
        <begin position="20"/>
        <end position="255"/>
    </location>
</feature>
<keyword evidence="2" id="KW-0732">Signal</keyword>
<evidence type="ECO:0000256" key="2">
    <source>
        <dbReference type="SAM" id="SignalP"/>
    </source>
</evidence>
<feature type="compositionally biased region" description="Low complexity" evidence="1">
    <location>
        <begin position="213"/>
        <end position="225"/>
    </location>
</feature>
<feature type="signal peptide" evidence="2">
    <location>
        <begin position="1"/>
        <end position="19"/>
    </location>
</feature>
<dbReference type="OMA" id="IDATTHD"/>